<gene>
    <name evidence="7" type="ORF">FHR34_006205</name>
</gene>
<dbReference type="PANTHER" id="PTHR30055">
    <property type="entry name" value="HTH-TYPE TRANSCRIPTIONAL REGULATOR RUTR"/>
    <property type="match status" value="1"/>
</dbReference>
<keyword evidence="3 5" id="KW-0238">DNA-binding</keyword>
<evidence type="ECO:0000313" key="7">
    <source>
        <dbReference type="EMBL" id="MBB4927212.1"/>
    </source>
</evidence>
<organism evidence="7 8">
    <name type="scientific">Kitasatospora kifunensis</name>
    <name type="common">Streptomyces kifunensis</name>
    <dbReference type="NCBI Taxonomy" id="58351"/>
    <lineage>
        <taxon>Bacteria</taxon>
        <taxon>Bacillati</taxon>
        <taxon>Actinomycetota</taxon>
        <taxon>Actinomycetes</taxon>
        <taxon>Kitasatosporales</taxon>
        <taxon>Streptomycetaceae</taxon>
        <taxon>Kitasatospora</taxon>
    </lineage>
</organism>
<accession>A0A7W7R849</accession>
<evidence type="ECO:0000256" key="4">
    <source>
        <dbReference type="ARBA" id="ARBA00023163"/>
    </source>
</evidence>
<dbReference type="SUPFAM" id="SSF46689">
    <property type="entry name" value="Homeodomain-like"/>
    <property type="match status" value="1"/>
</dbReference>
<proteinExistence type="predicted"/>
<evidence type="ECO:0000256" key="1">
    <source>
        <dbReference type="ARBA" id="ARBA00022491"/>
    </source>
</evidence>
<dbReference type="AlphaFoldDB" id="A0A7W7R849"/>
<name>A0A7W7R849_KITKI</name>
<dbReference type="InterPro" id="IPR004111">
    <property type="entry name" value="Repressor_TetR_C"/>
</dbReference>
<protein>
    <submittedName>
        <fullName evidence="7">AcrR family transcriptional regulator</fullName>
    </submittedName>
</protein>
<dbReference type="GO" id="GO:0045892">
    <property type="term" value="P:negative regulation of DNA-templated transcription"/>
    <property type="evidence" value="ECO:0007669"/>
    <property type="project" value="InterPro"/>
</dbReference>
<dbReference type="GO" id="GO:0000976">
    <property type="term" value="F:transcription cis-regulatory region binding"/>
    <property type="evidence" value="ECO:0007669"/>
    <property type="project" value="TreeGrafter"/>
</dbReference>
<sequence>MSTPPRAKAGRPPQIGREDIITTSVRVIDADGLDALTMRRIGAELDVTAMSLYRYLPNRDAVLAAVADRLIGEAAFEVDPGAPWPEALRRFALAYRRMLMAHPRAAPLLATHPVDLATGRALIAPALERLRAAGIPEEDGVAAVESVGVYLLGHALAQVGPPSGAGRVPRQGTADGYERCFNAGLNAMLAGFQQQFARV</sequence>
<dbReference type="GO" id="GO:0003700">
    <property type="term" value="F:DNA-binding transcription factor activity"/>
    <property type="evidence" value="ECO:0007669"/>
    <property type="project" value="TreeGrafter"/>
</dbReference>
<dbReference type="EMBL" id="JACHJV010000001">
    <property type="protein sequence ID" value="MBB4927212.1"/>
    <property type="molecule type" value="Genomic_DNA"/>
</dbReference>
<dbReference type="Gene3D" id="1.10.357.10">
    <property type="entry name" value="Tetracycline Repressor, domain 2"/>
    <property type="match status" value="1"/>
</dbReference>
<dbReference type="PANTHER" id="PTHR30055:SF151">
    <property type="entry name" value="TRANSCRIPTIONAL REGULATORY PROTEIN"/>
    <property type="match status" value="1"/>
</dbReference>
<evidence type="ECO:0000259" key="6">
    <source>
        <dbReference type="PROSITE" id="PS50977"/>
    </source>
</evidence>
<dbReference type="InterPro" id="IPR036271">
    <property type="entry name" value="Tet_transcr_reg_TetR-rel_C_sf"/>
</dbReference>
<keyword evidence="2" id="KW-0805">Transcription regulation</keyword>
<dbReference type="InterPro" id="IPR001647">
    <property type="entry name" value="HTH_TetR"/>
</dbReference>
<dbReference type="SUPFAM" id="SSF48498">
    <property type="entry name" value="Tetracyclin repressor-like, C-terminal domain"/>
    <property type="match status" value="1"/>
</dbReference>
<evidence type="ECO:0000256" key="3">
    <source>
        <dbReference type="ARBA" id="ARBA00023125"/>
    </source>
</evidence>
<evidence type="ECO:0000256" key="2">
    <source>
        <dbReference type="ARBA" id="ARBA00023015"/>
    </source>
</evidence>
<dbReference type="Proteomes" id="UP000540506">
    <property type="component" value="Unassembled WGS sequence"/>
</dbReference>
<dbReference type="PROSITE" id="PS50977">
    <property type="entry name" value="HTH_TETR_2"/>
    <property type="match status" value="1"/>
</dbReference>
<keyword evidence="1" id="KW-0678">Repressor</keyword>
<dbReference type="GO" id="GO:0046677">
    <property type="term" value="P:response to antibiotic"/>
    <property type="evidence" value="ECO:0007669"/>
    <property type="project" value="InterPro"/>
</dbReference>
<keyword evidence="4" id="KW-0804">Transcription</keyword>
<feature type="DNA-binding region" description="H-T-H motif" evidence="5">
    <location>
        <begin position="37"/>
        <end position="56"/>
    </location>
</feature>
<evidence type="ECO:0000313" key="8">
    <source>
        <dbReference type="Proteomes" id="UP000540506"/>
    </source>
</evidence>
<dbReference type="PRINTS" id="PR00400">
    <property type="entry name" value="TETREPRESSOR"/>
</dbReference>
<dbReference type="Pfam" id="PF00440">
    <property type="entry name" value="TetR_N"/>
    <property type="match status" value="1"/>
</dbReference>
<dbReference type="RefSeq" id="WP_184941275.1">
    <property type="nucleotide sequence ID" value="NZ_JACHJV010000001.1"/>
</dbReference>
<dbReference type="InterPro" id="IPR003012">
    <property type="entry name" value="Tet_transcr_reg_TetR"/>
</dbReference>
<comment type="caution">
    <text evidence="7">The sequence shown here is derived from an EMBL/GenBank/DDBJ whole genome shotgun (WGS) entry which is preliminary data.</text>
</comment>
<reference evidence="7 8" key="1">
    <citation type="submission" date="2020-08" db="EMBL/GenBank/DDBJ databases">
        <title>Sequencing the genomes of 1000 actinobacteria strains.</title>
        <authorList>
            <person name="Klenk H.-P."/>
        </authorList>
    </citation>
    <scope>NUCLEOTIDE SEQUENCE [LARGE SCALE GENOMIC DNA]</scope>
    <source>
        <strain evidence="7 8">DSM 41654</strain>
    </source>
</reference>
<dbReference type="InterPro" id="IPR009057">
    <property type="entry name" value="Homeodomain-like_sf"/>
</dbReference>
<keyword evidence="8" id="KW-1185">Reference proteome</keyword>
<feature type="domain" description="HTH tetR-type" evidence="6">
    <location>
        <begin position="14"/>
        <end position="74"/>
    </location>
</feature>
<dbReference type="InterPro" id="IPR050109">
    <property type="entry name" value="HTH-type_TetR-like_transc_reg"/>
</dbReference>
<evidence type="ECO:0000256" key="5">
    <source>
        <dbReference type="PROSITE-ProRule" id="PRU00335"/>
    </source>
</evidence>
<dbReference type="Pfam" id="PF02909">
    <property type="entry name" value="TetR_C_1"/>
    <property type="match status" value="1"/>
</dbReference>